<dbReference type="InterPro" id="IPR056759">
    <property type="entry name" value="DYH2-5-8_CC"/>
</dbReference>
<proteinExistence type="predicted"/>
<organism evidence="3 4">
    <name type="scientific">Xenopus laevis</name>
    <name type="common">African clawed frog</name>
    <dbReference type="NCBI Taxonomy" id="8355"/>
    <lineage>
        <taxon>Eukaryota</taxon>
        <taxon>Metazoa</taxon>
        <taxon>Chordata</taxon>
        <taxon>Craniata</taxon>
        <taxon>Vertebrata</taxon>
        <taxon>Euteleostomi</taxon>
        <taxon>Amphibia</taxon>
        <taxon>Batrachia</taxon>
        <taxon>Anura</taxon>
        <taxon>Pipoidea</taxon>
        <taxon>Pipidae</taxon>
        <taxon>Xenopodinae</taxon>
        <taxon>Xenopus</taxon>
        <taxon>Xenopus</taxon>
    </lineage>
</organism>
<dbReference type="InterPro" id="IPR013602">
    <property type="entry name" value="Dynein_heavy_linker"/>
</dbReference>
<reference evidence="4" key="1">
    <citation type="journal article" date="2016" name="Nature">
        <title>Genome evolution in the allotetraploid frog Xenopus laevis.</title>
        <authorList>
            <person name="Session A.M."/>
            <person name="Uno Y."/>
            <person name="Kwon T."/>
            <person name="Chapman J.A."/>
            <person name="Toyoda A."/>
            <person name="Takahashi S."/>
            <person name="Fukui A."/>
            <person name="Hikosaka A."/>
            <person name="Suzuki A."/>
            <person name="Kondo M."/>
            <person name="van Heeringen S.J."/>
            <person name="Quigley I."/>
            <person name="Heinz S."/>
            <person name="Ogino H."/>
            <person name="Ochi H."/>
            <person name="Hellsten U."/>
            <person name="Lyons J.B."/>
            <person name="Simakov O."/>
            <person name="Putnam N."/>
            <person name="Stites J."/>
            <person name="Kuroki Y."/>
            <person name="Tanaka T."/>
            <person name="Michiue T."/>
            <person name="Watanabe M."/>
            <person name="Bogdanovic O."/>
            <person name="Lister R."/>
            <person name="Georgiou G."/>
            <person name="Paranjpe S.S."/>
            <person name="van Kruijsbergen I."/>
            <person name="Shu S."/>
            <person name="Carlson J."/>
            <person name="Kinoshita T."/>
            <person name="Ohta Y."/>
            <person name="Mawaribuchi S."/>
            <person name="Jenkins J."/>
            <person name="Grimwood J."/>
            <person name="Schmutz J."/>
            <person name="Mitros T."/>
            <person name="Mozaffari S.V."/>
            <person name="Suzuki Y."/>
            <person name="Haramoto Y."/>
            <person name="Yamamoto T.S."/>
            <person name="Takagi C."/>
            <person name="Heald R."/>
            <person name="Miller K."/>
            <person name="Haudenschild C."/>
            <person name="Kitzman J."/>
            <person name="Nakayama T."/>
            <person name="Izutsu Y."/>
            <person name="Robert J."/>
            <person name="Fortriede J."/>
            <person name="Burns K."/>
            <person name="Lotay V."/>
            <person name="Karimi K."/>
            <person name="Yasuoka Y."/>
            <person name="Dichmann D.S."/>
            <person name="Flajnik M.F."/>
            <person name="Houston D.W."/>
            <person name="Shendure J."/>
            <person name="DuPasquier L."/>
            <person name="Vize P.D."/>
            <person name="Zorn A.M."/>
            <person name="Ito M."/>
            <person name="Marcotte E.M."/>
            <person name="Wallingford J.B."/>
            <person name="Ito Y."/>
            <person name="Asashima M."/>
            <person name="Ueno N."/>
            <person name="Matsuda Y."/>
            <person name="Veenstra G.J."/>
            <person name="Fujiyama A."/>
            <person name="Harland R.M."/>
            <person name="Taira M."/>
            <person name="Rokhsar D.S."/>
        </authorList>
    </citation>
    <scope>NUCLEOTIDE SEQUENCE [LARGE SCALE GENOMIC DNA]</scope>
    <source>
        <strain evidence="4">J</strain>
    </source>
</reference>
<feature type="non-terminal residue" evidence="3">
    <location>
        <position position="1"/>
    </location>
</feature>
<gene>
    <name evidence="3" type="ORF">XELAEV_180314426mg</name>
</gene>
<name>A0A974CML3_XENLA</name>
<evidence type="ECO:0000313" key="4">
    <source>
        <dbReference type="Proteomes" id="UP000694892"/>
    </source>
</evidence>
<dbReference type="GO" id="GO:0045505">
    <property type="term" value="F:dynein intermediate chain binding"/>
    <property type="evidence" value="ECO:0007669"/>
    <property type="project" value="InterPro"/>
</dbReference>
<feature type="domain" description="Dynein axonemal heavy chain 2/5/8 coiled-coil" evidence="2">
    <location>
        <begin position="222"/>
        <end position="332"/>
    </location>
</feature>
<dbReference type="EMBL" id="CM004476">
    <property type="protein sequence ID" value="OCT76244.1"/>
    <property type="molecule type" value="Genomic_DNA"/>
</dbReference>
<sequence>TKTSLDALKRRLHTVNSVYQTTKLTKDHASTPLFKAEIHLAIPNVLIKPSLEDIQSAVNKATNIILSAAKDIPLWKFAYLHHKQQQLEQNAARDLGDELTKMVMLKPLDKQISEHKDVTKVIIQLSTIVLSLKAEASNVLNSFTKFSGIWNQDVEEKVKEFLDTNPVMSEFRSQLSYYSLLETQINELPAHCIVGSVDFTTDNLKMALVQECRHWKRVFGSALNKKAAMDMDEIYLFIDNLSKRLSRPVIDLDDVRGAMDALKEIRDAEIRIDMMIGPIEESNSLLLKYDLVFQDGNAERVDGLAYAWKNVNTQAVHTQNLLIKVQPEMKTDLLDGAEKFHIDATAFYKNYDLSGPGVEGIPPREASDRLQVFQAKFDELWRKFVTFSGGEELFGLPVTEYPELQRIRRELALLQKLYGLYNAVIENITGYYEILWNDLDIEKINTELMDFQNRIRKLPKALKEWQAFNDLKKKIDDFSESCPLLEMMANK</sequence>
<dbReference type="OMA" id="KRHANEW"/>
<accession>A0A974CML3</accession>
<dbReference type="InterPro" id="IPR026983">
    <property type="entry name" value="DHC"/>
</dbReference>
<dbReference type="AlphaFoldDB" id="A0A974CML3"/>
<evidence type="ECO:0008006" key="5">
    <source>
        <dbReference type="Google" id="ProtNLM"/>
    </source>
</evidence>
<protein>
    <recommendedName>
        <fullName evidence="5">Dynein heavy chain tail domain-containing protein</fullName>
    </recommendedName>
</protein>
<dbReference type="Proteomes" id="UP000694892">
    <property type="component" value="Chromosome 6L"/>
</dbReference>
<feature type="non-terminal residue" evidence="3">
    <location>
        <position position="491"/>
    </location>
</feature>
<dbReference type="PANTHER" id="PTHR46532">
    <property type="entry name" value="MALE FERTILITY FACTOR KL5"/>
    <property type="match status" value="1"/>
</dbReference>
<evidence type="ECO:0000259" key="2">
    <source>
        <dbReference type="Pfam" id="PF25007"/>
    </source>
</evidence>
<dbReference type="PANTHER" id="PTHR46532:SF13">
    <property type="entry name" value="CYTOPLASMIC DYNEIN 1 HEAVY CHAIN 1"/>
    <property type="match status" value="1"/>
</dbReference>
<dbReference type="Pfam" id="PF25007">
    <property type="entry name" value="DYH2-5-8_CC"/>
    <property type="match status" value="1"/>
</dbReference>
<evidence type="ECO:0000259" key="1">
    <source>
        <dbReference type="Pfam" id="PF08393"/>
    </source>
</evidence>
<feature type="domain" description="Dynein heavy chain linker" evidence="1">
    <location>
        <begin position="404"/>
        <end position="491"/>
    </location>
</feature>
<dbReference type="Pfam" id="PF08393">
    <property type="entry name" value="DHC_N2"/>
    <property type="match status" value="1"/>
</dbReference>
<dbReference type="GO" id="GO:0005858">
    <property type="term" value="C:axonemal dynein complex"/>
    <property type="evidence" value="ECO:0007669"/>
    <property type="project" value="TreeGrafter"/>
</dbReference>
<evidence type="ECO:0000313" key="3">
    <source>
        <dbReference type="EMBL" id="OCT76244.1"/>
    </source>
</evidence>
<dbReference type="GO" id="GO:0051959">
    <property type="term" value="F:dynein light intermediate chain binding"/>
    <property type="evidence" value="ECO:0007669"/>
    <property type="project" value="InterPro"/>
</dbReference>
<dbReference type="GO" id="GO:0007018">
    <property type="term" value="P:microtubule-based movement"/>
    <property type="evidence" value="ECO:0007669"/>
    <property type="project" value="InterPro"/>
</dbReference>